<dbReference type="HOGENOM" id="CLU_668687_0_0_0"/>
<dbReference type="PROSITE" id="PS51257">
    <property type="entry name" value="PROKAR_LIPOPROTEIN"/>
    <property type="match status" value="1"/>
</dbReference>
<keyword evidence="4" id="KW-1185">Reference proteome</keyword>
<evidence type="ECO:0000313" key="4">
    <source>
        <dbReference type="Proteomes" id="UP000001916"/>
    </source>
</evidence>
<dbReference type="InterPro" id="IPR043724">
    <property type="entry name" value="DUF5666"/>
</dbReference>
<dbReference type="RefSeq" id="WP_013157523.1">
    <property type="nucleotide sequence ID" value="NC_014212.1"/>
</dbReference>
<dbReference type="STRING" id="526227.Mesil_1037"/>
<dbReference type="AlphaFoldDB" id="D7BD24"/>
<evidence type="ECO:0000259" key="2">
    <source>
        <dbReference type="Pfam" id="PF18914"/>
    </source>
</evidence>
<dbReference type="Proteomes" id="UP000001916">
    <property type="component" value="Chromosome"/>
</dbReference>
<dbReference type="Pfam" id="PF18914">
    <property type="entry name" value="DUF5666"/>
    <property type="match status" value="3"/>
</dbReference>
<sequence length="409" mass="42984">MRKIGVFLCAGGLLALAGCSTSPQTQSTALAVSGVVGGSASMLTLNGQVLDLSSAKVTLNGEDASAAAVKAGMEISGSGTLEGGKVKVRDLEVRYRAQGQADQVDLAGKFVVVAGLKAFVTDKTLIFQENADGTETALTLADLAAGDYLKVAGIPRPQDPDDAILATRLERESSDDPNRVELMVPIRKLNPTAQTFTYGLQTYTVDYSKATLRGTLVEGAVVRFRGSKSGTTITALRVRAIEGKEKPDVPDGTRIELRGLVGNLNPTTQTFQVEGLSVDYSAATVIGTLANGIEVEVKGTLSGTTVKAIRVKVTAQDDEEPGNAELEGTIANFNATAKTFTVNGVTVSVNDQTVYQQDKMGGQSLAEENKGKHLTAQEFWGSDRTGQRVEVKGVPSSSTALLARKIELK</sequence>
<accession>D7BD24</accession>
<name>D7BD24_ALLS1</name>
<feature type="domain" description="DUF5666" evidence="2">
    <location>
        <begin position="102"/>
        <end position="170"/>
    </location>
</feature>
<protein>
    <recommendedName>
        <fullName evidence="2">DUF5666 domain-containing protein</fullName>
    </recommendedName>
</protein>
<feature type="signal peptide" evidence="1">
    <location>
        <begin position="1"/>
        <end position="17"/>
    </location>
</feature>
<dbReference type="KEGG" id="msv:Mesil_1037"/>
<keyword evidence="1" id="KW-0732">Signal</keyword>
<reference evidence="3 4" key="1">
    <citation type="journal article" date="2010" name="Stand. Genomic Sci.">
        <title>Complete genome sequence of Meiothermus silvanus type strain (VI-R2).</title>
        <authorList>
            <person name="Sikorski J."/>
            <person name="Tindall B.J."/>
            <person name="Lowry S."/>
            <person name="Lucas S."/>
            <person name="Nolan M."/>
            <person name="Copeland A."/>
            <person name="Glavina Del Rio T."/>
            <person name="Tice H."/>
            <person name="Cheng J.F."/>
            <person name="Han C."/>
            <person name="Pitluck S."/>
            <person name="Liolios K."/>
            <person name="Ivanova N."/>
            <person name="Mavromatis K."/>
            <person name="Mikhailova N."/>
            <person name="Pati A."/>
            <person name="Goodwin L."/>
            <person name="Chen A."/>
            <person name="Palaniappan K."/>
            <person name="Land M."/>
            <person name="Hauser L."/>
            <person name="Chang Y.J."/>
            <person name="Jeffries C.D."/>
            <person name="Rohde M."/>
            <person name="Goker M."/>
            <person name="Woyke T."/>
            <person name="Bristow J."/>
            <person name="Eisen J.A."/>
            <person name="Markowitz V."/>
            <person name="Hugenholtz P."/>
            <person name="Kyrpides N.C."/>
            <person name="Klenk H.P."/>
            <person name="Lapidus A."/>
        </authorList>
    </citation>
    <scope>NUCLEOTIDE SEQUENCE [LARGE SCALE GENOMIC DNA]</scope>
    <source>
        <strain evidence="4">ATCC 700542 / DSM 9946 / VI-R2</strain>
    </source>
</reference>
<organism evidence="3 4">
    <name type="scientific">Allomeiothermus silvanus (strain ATCC 700542 / DSM 9946 / NBRC 106475 / NCIMB 13440 / VI-R2)</name>
    <name type="common">Thermus silvanus</name>
    <dbReference type="NCBI Taxonomy" id="526227"/>
    <lineage>
        <taxon>Bacteria</taxon>
        <taxon>Thermotogati</taxon>
        <taxon>Deinococcota</taxon>
        <taxon>Deinococci</taxon>
        <taxon>Thermales</taxon>
        <taxon>Thermaceae</taxon>
        <taxon>Allomeiothermus</taxon>
    </lineage>
</organism>
<feature type="domain" description="DUF5666" evidence="2">
    <location>
        <begin position="259"/>
        <end position="312"/>
    </location>
</feature>
<dbReference type="EMBL" id="CP002042">
    <property type="protein sequence ID" value="ADH62942.1"/>
    <property type="molecule type" value="Genomic_DNA"/>
</dbReference>
<feature type="chain" id="PRO_5003093188" description="DUF5666 domain-containing protein" evidence="1">
    <location>
        <begin position="18"/>
        <end position="409"/>
    </location>
</feature>
<evidence type="ECO:0000256" key="1">
    <source>
        <dbReference type="SAM" id="SignalP"/>
    </source>
</evidence>
<proteinExistence type="predicted"/>
<feature type="domain" description="DUF5666" evidence="2">
    <location>
        <begin position="327"/>
        <end position="407"/>
    </location>
</feature>
<evidence type="ECO:0000313" key="3">
    <source>
        <dbReference type="EMBL" id="ADH62942.1"/>
    </source>
</evidence>
<dbReference type="eggNOG" id="ENOG50330YC">
    <property type="taxonomic scope" value="Bacteria"/>
</dbReference>
<gene>
    <name evidence="3" type="ordered locus">Mesil_1037</name>
</gene>
<dbReference type="OrthoDB" id="29384at2"/>